<name>A0AAD9FRL5_PAPLA</name>
<dbReference type="SMART" id="SM00102">
    <property type="entry name" value="ADF"/>
    <property type="match status" value="1"/>
</dbReference>
<evidence type="ECO:0000259" key="9">
    <source>
        <dbReference type="PROSITE" id="PS51263"/>
    </source>
</evidence>
<feature type="compositionally biased region" description="Low complexity" evidence="8">
    <location>
        <begin position="298"/>
        <end position="311"/>
    </location>
</feature>
<sequence length="511" mass="53694">MSAPSGIKVPDDLKSAFSSASNDAASTRALVFVIEGESFKHITTVSPKGSFKDDMAELPGTLPTPKTPASFAYRLDSKEMGKYEWMMITFVPDDAGVRAKMLQASSRAGLMKALGATNFKHDWFATSLNDLTPAALSAHLNHLNSPPPLSASEAALAEVREAEAAEAKRAALDPLAEERRRRAVVGLGGKFKWGPGVQEALDKVKERSDEGWIVCLEIPASDPGAVSLLASEACTPSQVASKLPPKSPAYTFYSFPTPPPASAPTVKPVSAAPRNTFQATQGGVRNVMGSSAPTAEPESTQAEGEGATEGSSTEKNDTPDVQELKLEEQNEPAPKGKGRVLFIYTCPSGSPIKFRMVYSSGVRGMQQDAADKSGVEISAKLETSDLSDLTESHLRSSLPPSRPTHSSSLPTPTTNTSSTPPFSSGIPQGGQPTPFGGAFGRPRPMPAKVPVRSATQVPLPPSEATTPVSATPGEDEGDSKENIRKAFDAFGPRVNAGGGGGFARPRPAGRR</sequence>
<dbReference type="Proteomes" id="UP001182556">
    <property type="component" value="Unassembled WGS sequence"/>
</dbReference>
<comment type="caution">
    <text evidence="10">The sequence shown here is derived from an EMBL/GenBank/DDBJ whole genome shotgun (WGS) entry which is preliminary data.</text>
</comment>
<evidence type="ECO:0000313" key="11">
    <source>
        <dbReference type="Proteomes" id="UP001182556"/>
    </source>
</evidence>
<keyword evidence="4" id="KW-0677">Repeat</keyword>
<evidence type="ECO:0000256" key="8">
    <source>
        <dbReference type="SAM" id="MobiDB-lite"/>
    </source>
</evidence>
<accession>A0AAD9FRL5</accession>
<organism evidence="10 11">
    <name type="scientific">Papiliotrema laurentii</name>
    <name type="common">Cryptococcus laurentii</name>
    <dbReference type="NCBI Taxonomy" id="5418"/>
    <lineage>
        <taxon>Eukaryota</taxon>
        <taxon>Fungi</taxon>
        <taxon>Dikarya</taxon>
        <taxon>Basidiomycota</taxon>
        <taxon>Agaricomycotina</taxon>
        <taxon>Tremellomycetes</taxon>
        <taxon>Tremellales</taxon>
        <taxon>Rhynchogastremaceae</taxon>
        <taxon>Papiliotrema</taxon>
    </lineage>
</organism>
<comment type="subcellular location">
    <subcellularLocation>
        <location evidence="1">Cytoplasm</location>
        <location evidence="1">Cytoskeleton</location>
    </subcellularLocation>
</comment>
<dbReference type="CDD" id="cd11285">
    <property type="entry name" value="ADF_Twf-N_like"/>
    <property type="match status" value="1"/>
</dbReference>
<dbReference type="PROSITE" id="PS51263">
    <property type="entry name" value="ADF_H"/>
    <property type="match status" value="1"/>
</dbReference>
<dbReference type="PANTHER" id="PTHR13759">
    <property type="entry name" value="TWINFILIN"/>
    <property type="match status" value="1"/>
</dbReference>
<evidence type="ECO:0000256" key="6">
    <source>
        <dbReference type="ARBA" id="ARBA00023212"/>
    </source>
</evidence>
<dbReference type="Gene3D" id="3.40.20.10">
    <property type="entry name" value="Severin"/>
    <property type="match status" value="2"/>
</dbReference>
<dbReference type="Pfam" id="PF00241">
    <property type="entry name" value="Cofilin_ADF"/>
    <property type="match status" value="2"/>
</dbReference>
<dbReference type="GO" id="GO:0003785">
    <property type="term" value="F:actin monomer binding"/>
    <property type="evidence" value="ECO:0007669"/>
    <property type="project" value="TreeGrafter"/>
</dbReference>
<dbReference type="InterPro" id="IPR028458">
    <property type="entry name" value="Twinfilin"/>
</dbReference>
<comment type="subunit">
    <text evidence="7">Interacts with G-actin; ADP-actin form.</text>
</comment>
<protein>
    <recommendedName>
        <fullName evidence="9">ADF-H domain-containing protein</fullName>
    </recommendedName>
</protein>
<evidence type="ECO:0000256" key="7">
    <source>
        <dbReference type="ARBA" id="ARBA00038532"/>
    </source>
</evidence>
<gene>
    <name evidence="10" type="ORF">DB88DRAFT_438048</name>
</gene>
<feature type="region of interest" description="Disordered" evidence="8">
    <location>
        <begin position="277"/>
        <end position="320"/>
    </location>
</feature>
<dbReference type="PANTHER" id="PTHR13759:SF1">
    <property type="entry name" value="TWINFILIN"/>
    <property type="match status" value="1"/>
</dbReference>
<proteinExistence type="inferred from homology"/>
<dbReference type="AlphaFoldDB" id="A0AAD9FRL5"/>
<evidence type="ECO:0000256" key="5">
    <source>
        <dbReference type="ARBA" id="ARBA00023203"/>
    </source>
</evidence>
<dbReference type="InterPro" id="IPR002108">
    <property type="entry name" value="ADF-H"/>
</dbReference>
<dbReference type="SUPFAM" id="SSF55753">
    <property type="entry name" value="Actin depolymerizing proteins"/>
    <property type="match status" value="3"/>
</dbReference>
<dbReference type="GO" id="GO:0030042">
    <property type="term" value="P:actin filament depolymerization"/>
    <property type="evidence" value="ECO:0007669"/>
    <property type="project" value="TreeGrafter"/>
</dbReference>
<keyword evidence="11" id="KW-1185">Reference proteome</keyword>
<dbReference type="GO" id="GO:0005737">
    <property type="term" value="C:cytoplasm"/>
    <property type="evidence" value="ECO:0007669"/>
    <property type="project" value="TreeGrafter"/>
</dbReference>
<keyword evidence="3" id="KW-0963">Cytoplasm</keyword>
<keyword evidence="6" id="KW-0206">Cytoskeleton</keyword>
<evidence type="ECO:0000313" key="10">
    <source>
        <dbReference type="EMBL" id="KAK1924889.1"/>
    </source>
</evidence>
<reference evidence="10" key="1">
    <citation type="submission" date="2023-02" db="EMBL/GenBank/DDBJ databases">
        <title>Identification and recombinant expression of a fungal hydrolase from Papiliotrema laurentii that hydrolyzes apple cutin and clears colloidal polyester polyurethane.</title>
        <authorList>
            <consortium name="DOE Joint Genome Institute"/>
            <person name="Roman V.A."/>
            <person name="Bojanowski C."/>
            <person name="Crable B.R."/>
            <person name="Wagner D.N."/>
            <person name="Hung C.S."/>
            <person name="Nadeau L.J."/>
            <person name="Schratz L."/>
            <person name="Haridas S."/>
            <person name="Pangilinan J."/>
            <person name="Lipzen A."/>
            <person name="Na H."/>
            <person name="Yan M."/>
            <person name="Ng V."/>
            <person name="Grigoriev I.V."/>
            <person name="Spatafora J.W."/>
            <person name="Barlow D."/>
            <person name="Biffinger J."/>
            <person name="Kelley-Loughnane N."/>
            <person name="Varaljay V.A."/>
            <person name="Crookes-Goodson W.J."/>
        </authorList>
    </citation>
    <scope>NUCLEOTIDE SEQUENCE</scope>
    <source>
        <strain evidence="10">5307AH</strain>
    </source>
</reference>
<dbReference type="GO" id="GO:0005884">
    <property type="term" value="C:actin filament"/>
    <property type="evidence" value="ECO:0007669"/>
    <property type="project" value="TreeGrafter"/>
</dbReference>
<feature type="compositionally biased region" description="Polar residues" evidence="8">
    <location>
        <begin position="277"/>
        <end position="293"/>
    </location>
</feature>
<comment type="similarity">
    <text evidence="2">Belongs to the actin-binding proteins ADF family. Twinfilin subfamily.</text>
</comment>
<feature type="region of interest" description="Disordered" evidence="8">
    <location>
        <begin position="386"/>
        <end position="511"/>
    </location>
</feature>
<dbReference type="EMBL" id="JAODAN010000004">
    <property type="protein sequence ID" value="KAK1924889.1"/>
    <property type="molecule type" value="Genomic_DNA"/>
</dbReference>
<dbReference type="InterPro" id="IPR029006">
    <property type="entry name" value="ADF-H/Gelsolin-like_dom_sf"/>
</dbReference>
<keyword evidence="5" id="KW-0009">Actin-binding</keyword>
<dbReference type="GO" id="GO:0051015">
    <property type="term" value="F:actin filament binding"/>
    <property type="evidence" value="ECO:0007669"/>
    <property type="project" value="TreeGrafter"/>
</dbReference>
<feature type="compositionally biased region" description="Low complexity" evidence="8">
    <location>
        <begin position="395"/>
        <end position="424"/>
    </location>
</feature>
<dbReference type="GO" id="GO:0051016">
    <property type="term" value="P:barbed-end actin filament capping"/>
    <property type="evidence" value="ECO:0007669"/>
    <property type="project" value="TreeGrafter"/>
</dbReference>
<evidence type="ECO:0000256" key="3">
    <source>
        <dbReference type="ARBA" id="ARBA00022490"/>
    </source>
</evidence>
<evidence type="ECO:0000256" key="1">
    <source>
        <dbReference type="ARBA" id="ARBA00004245"/>
    </source>
</evidence>
<evidence type="ECO:0000256" key="2">
    <source>
        <dbReference type="ARBA" id="ARBA00009557"/>
    </source>
</evidence>
<feature type="domain" description="ADF-H" evidence="9">
    <location>
        <begin position="6"/>
        <end position="141"/>
    </location>
</feature>
<evidence type="ECO:0000256" key="4">
    <source>
        <dbReference type="ARBA" id="ARBA00022737"/>
    </source>
</evidence>